<dbReference type="PROSITE" id="PS51779">
    <property type="entry name" value="POTRA"/>
    <property type="match status" value="1"/>
</dbReference>
<feature type="domain" description="POTRA" evidence="8">
    <location>
        <begin position="27"/>
        <end position="95"/>
    </location>
</feature>
<keyword evidence="6" id="KW-0472">Membrane</keyword>
<keyword evidence="2" id="KW-1003">Cell membrane</keyword>
<dbReference type="Proteomes" id="UP000526184">
    <property type="component" value="Unassembled WGS sequence"/>
</dbReference>
<dbReference type="OrthoDB" id="90135at2"/>
<dbReference type="InterPro" id="IPR050487">
    <property type="entry name" value="FtsQ_DivIB"/>
</dbReference>
<keyword evidence="7" id="KW-0131">Cell cycle</keyword>
<comment type="subcellular location">
    <subcellularLocation>
        <location evidence="1">Membrane</location>
    </subcellularLocation>
</comment>
<evidence type="ECO:0000256" key="7">
    <source>
        <dbReference type="ARBA" id="ARBA00023306"/>
    </source>
</evidence>
<evidence type="ECO:0000256" key="5">
    <source>
        <dbReference type="ARBA" id="ARBA00022989"/>
    </source>
</evidence>
<keyword evidence="4" id="KW-0812">Transmembrane</keyword>
<sequence length="217" mass="25794">MKAHIIKLLLLISFVYVIFLFIESDFFLVKKVNVEGNISLVKEDISSKFDKLKGEKIFSLDLSEMRNRLEEDVRIESVNISRKFPDTINVNIEERIPIGIISKNNKYYYIDKNLNIFAYYKEVKEDNLPIIDLKEENVEDIKELLSNVLNTKIYNIISEIYQEKDMYVLTLLDGTDVYTYKEIDSKKYEIAYNIYIEEIKENHLEYIDLRFKDIAVK</sequence>
<evidence type="ECO:0000313" key="9">
    <source>
        <dbReference type="EMBL" id="NYV27637.1"/>
    </source>
</evidence>
<gene>
    <name evidence="9" type="ORF">HP397_02180</name>
</gene>
<dbReference type="GO" id="GO:0005886">
    <property type="term" value="C:plasma membrane"/>
    <property type="evidence" value="ECO:0007669"/>
    <property type="project" value="TreeGrafter"/>
</dbReference>
<dbReference type="EMBL" id="JABMKT010000007">
    <property type="protein sequence ID" value="NYV27637.1"/>
    <property type="molecule type" value="Genomic_DNA"/>
</dbReference>
<dbReference type="Pfam" id="PF08478">
    <property type="entry name" value="POTRA_1"/>
    <property type="match status" value="1"/>
</dbReference>
<dbReference type="RefSeq" id="WP_067322566.1">
    <property type="nucleotide sequence ID" value="NZ_CBCRWS010000011.1"/>
</dbReference>
<dbReference type="Gene3D" id="3.10.20.310">
    <property type="entry name" value="membrane protein fhac"/>
    <property type="match status" value="1"/>
</dbReference>
<dbReference type="Pfam" id="PF03799">
    <property type="entry name" value="FtsQ_DivIB_C"/>
    <property type="match status" value="1"/>
</dbReference>
<evidence type="ECO:0000256" key="6">
    <source>
        <dbReference type="ARBA" id="ARBA00023136"/>
    </source>
</evidence>
<protein>
    <submittedName>
        <fullName evidence="9">FtsQ-type POTRA domain-containing protein</fullName>
    </submittedName>
</protein>
<evidence type="ECO:0000256" key="3">
    <source>
        <dbReference type="ARBA" id="ARBA00022618"/>
    </source>
</evidence>
<evidence type="ECO:0000313" key="10">
    <source>
        <dbReference type="Proteomes" id="UP000526184"/>
    </source>
</evidence>
<organism evidence="9 10">
    <name type="scientific">Streptobacillus felis</name>
    <dbReference type="NCBI Taxonomy" id="1384509"/>
    <lineage>
        <taxon>Bacteria</taxon>
        <taxon>Fusobacteriati</taxon>
        <taxon>Fusobacteriota</taxon>
        <taxon>Fusobacteriia</taxon>
        <taxon>Fusobacteriales</taxon>
        <taxon>Leptotrichiaceae</taxon>
        <taxon>Streptobacillus</taxon>
    </lineage>
</organism>
<dbReference type="GO" id="GO:0051301">
    <property type="term" value="P:cell division"/>
    <property type="evidence" value="ECO:0007669"/>
    <property type="project" value="UniProtKB-KW"/>
</dbReference>
<reference evidence="9 10" key="1">
    <citation type="submission" date="2020-05" db="EMBL/GenBank/DDBJ databases">
        <title>Streptobacillus felis strain LHL191014123.</title>
        <authorList>
            <person name="Fawzy A."/>
            <person name="Rau J."/>
            <person name="Risse K."/>
            <person name="Schauerte N."/>
            <person name="Geiger C."/>
            <person name="Blom J."/>
            <person name="Imirzalioglu C."/>
            <person name="Falgenhauer J."/>
            <person name="Bach A."/>
            <person name="Herden C."/>
            <person name="Eisenberg T."/>
        </authorList>
    </citation>
    <scope>NUCLEOTIDE SEQUENCE [LARGE SCALE GENOMIC DNA]</scope>
    <source>
        <strain evidence="9 10">LHL191014123</strain>
    </source>
</reference>
<evidence type="ECO:0000256" key="1">
    <source>
        <dbReference type="ARBA" id="ARBA00004370"/>
    </source>
</evidence>
<dbReference type="AlphaFoldDB" id="A0A7Z0TA53"/>
<proteinExistence type="predicted"/>
<comment type="caution">
    <text evidence="9">The sequence shown here is derived from an EMBL/GenBank/DDBJ whole genome shotgun (WGS) entry which is preliminary data.</text>
</comment>
<dbReference type="InterPro" id="IPR034746">
    <property type="entry name" value="POTRA"/>
</dbReference>
<dbReference type="InterPro" id="IPR005548">
    <property type="entry name" value="Cell_div_FtsQ/DivIB_C"/>
</dbReference>
<evidence type="ECO:0000259" key="8">
    <source>
        <dbReference type="PROSITE" id="PS51779"/>
    </source>
</evidence>
<dbReference type="PANTHER" id="PTHR37820">
    <property type="entry name" value="CELL DIVISION PROTEIN DIVIB"/>
    <property type="match status" value="1"/>
</dbReference>
<keyword evidence="5" id="KW-1133">Transmembrane helix</keyword>
<name>A0A7Z0TA53_9FUSO</name>
<keyword evidence="3" id="KW-0132">Cell division</keyword>
<evidence type="ECO:0000256" key="4">
    <source>
        <dbReference type="ARBA" id="ARBA00022692"/>
    </source>
</evidence>
<evidence type="ECO:0000256" key="2">
    <source>
        <dbReference type="ARBA" id="ARBA00022475"/>
    </source>
</evidence>
<dbReference type="InterPro" id="IPR013685">
    <property type="entry name" value="POTRA_FtsQ_type"/>
</dbReference>
<keyword evidence="10" id="KW-1185">Reference proteome</keyword>
<accession>A0A7Z0TA53</accession>
<dbReference type="PANTHER" id="PTHR37820:SF1">
    <property type="entry name" value="CELL DIVISION PROTEIN FTSQ"/>
    <property type="match status" value="1"/>
</dbReference>